<evidence type="ECO:0000256" key="2">
    <source>
        <dbReference type="SAM" id="Phobius"/>
    </source>
</evidence>
<accession>A0A1D9Q6U3</accession>
<proteinExistence type="inferred from homology"/>
<dbReference type="RefSeq" id="XP_001586480.1">
    <property type="nucleotide sequence ID" value="XM_001586430.1"/>
</dbReference>
<gene>
    <name evidence="3" type="ORF">sscle_06g054500</name>
</gene>
<name>A0A1D9Q6U3_SCLS1</name>
<dbReference type="OMA" id="RTHISHC"/>
<protein>
    <recommendedName>
        <fullName evidence="5">Tat pathway signal sequence</fullName>
    </recommendedName>
</protein>
<feature type="transmembrane region" description="Helical" evidence="2">
    <location>
        <begin position="73"/>
        <end position="93"/>
    </location>
</feature>
<keyword evidence="2" id="KW-0472">Membrane</keyword>
<dbReference type="InterPro" id="IPR021765">
    <property type="entry name" value="UstYa-like"/>
</dbReference>
<dbReference type="OrthoDB" id="3687641at2759"/>
<reference evidence="4" key="1">
    <citation type="journal article" date="2017" name="Genome Biol. Evol.">
        <title>The complete genome sequence of the phytopathogenic fungus Sclerotinia sclerotiorum reveals insights into the genome architecture of broad host range pathogens.</title>
        <authorList>
            <person name="Derbyshire M."/>
            <person name="Denton-Giles M."/>
            <person name="Hegedus D."/>
            <person name="Seifbarghy S."/>
            <person name="Rollins J."/>
            <person name="van Kan J."/>
            <person name="Seidl M.F."/>
            <person name="Faino L."/>
            <person name="Mbengue M."/>
            <person name="Navaud O."/>
            <person name="Raffaele S."/>
            <person name="Hammond-Kosack K."/>
            <person name="Heard S."/>
            <person name="Oliver R."/>
        </authorList>
    </citation>
    <scope>NUCLEOTIDE SEQUENCE [LARGE SCALE GENOMIC DNA]</scope>
    <source>
        <strain evidence="4">ATCC 18683 / 1980 / Ss-1</strain>
    </source>
</reference>
<dbReference type="EMBL" id="CP017819">
    <property type="protein sequence ID" value="APA10680.1"/>
    <property type="molecule type" value="Genomic_DNA"/>
</dbReference>
<dbReference type="GO" id="GO:0043386">
    <property type="term" value="P:mycotoxin biosynthetic process"/>
    <property type="evidence" value="ECO:0007669"/>
    <property type="project" value="InterPro"/>
</dbReference>
<evidence type="ECO:0000256" key="1">
    <source>
        <dbReference type="ARBA" id="ARBA00035112"/>
    </source>
</evidence>
<dbReference type="PANTHER" id="PTHR33365">
    <property type="entry name" value="YALI0B05434P"/>
    <property type="match status" value="1"/>
</dbReference>
<dbReference type="VEuPathDB" id="FungiDB:sscle_06g054500"/>
<keyword evidence="2" id="KW-0812">Transmembrane</keyword>
<evidence type="ECO:0000313" key="3">
    <source>
        <dbReference type="EMBL" id="APA10680.1"/>
    </source>
</evidence>
<keyword evidence="2" id="KW-1133">Transmembrane helix</keyword>
<dbReference type="AlphaFoldDB" id="A0A1D9Q6U3"/>
<dbReference type="Pfam" id="PF11807">
    <property type="entry name" value="UstYa"/>
    <property type="match status" value="1"/>
</dbReference>
<sequence>MGFNQRILQMFNHNKSFTYAELSPSLNNSDGEYKDEDRFLNRFSAGADSFEHNEKEQPSSCHKNHSFLRCLGWLNGLFFCLSLYLFTAAMVNWKQAPGGGERNWALKQVSEKSPVLDAIDIPLSTWRLNGTFLEREGESIYRQPPSPEVDAAWARIETQNPIPLSRQDLVNQGKDPEMYAKFPKSFGFGPDAYIGRIDVFHQIHCLNRLRMHLWWNVDYYYPDEEMGKYHQLHASHCVYALLQNLMCQGNVDTYGHYWVDMQENAVPDFNINHKCRDFEAILQYHDEIAIPLEKFGALRRPEGEPVRHMTHEAKEIFRWFDNHPDNGQDGTEIL</sequence>
<dbReference type="PANTHER" id="PTHR33365:SF14">
    <property type="entry name" value="TAT PATHWAY SIGNAL SEQUENCE"/>
    <property type="match status" value="1"/>
</dbReference>
<dbReference type="Proteomes" id="UP000177798">
    <property type="component" value="Chromosome 6"/>
</dbReference>
<organism evidence="3 4">
    <name type="scientific">Sclerotinia sclerotiorum (strain ATCC 18683 / 1980 / Ss-1)</name>
    <name type="common">White mold</name>
    <name type="synonym">Whetzelinia sclerotiorum</name>
    <dbReference type="NCBI Taxonomy" id="665079"/>
    <lineage>
        <taxon>Eukaryota</taxon>
        <taxon>Fungi</taxon>
        <taxon>Dikarya</taxon>
        <taxon>Ascomycota</taxon>
        <taxon>Pezizomycotina</taxon>
        <taxon>Leotiomycetes</taxon>
        <taxon>Helotiales</taxon>
        <taxon>Sclerotiniaceae</taxon>
        <taxon>Sclerotinia</taxon>
    </lineage>
</organism>
<evidence type="ECO:0008006" key="5">
    <source>
        <dbReference type="Google" id="ProtNLM"/>
    </source>
</evidence>
<evidence type="ECO:0000313" key="4">
    <source>
        <dbReference type="Proteomes" id="UP000177798"/>
    </source>
</evidence>
<dbReference type="KEGG" id="ssl:SS1G_12466"/>
<comment type="similarity">
    <text evidence="1">Belongs to the ustYa family.</text>
</comment>